<proteinExistence type="inferred from homology"/>
<evidence type="ECO:0000256" key="4">
    <source>
        <dbReference type="ARBA" id="ARBA00022525"/>
    </source>
</evidence>
<dbReference type="GO" id="GO:0009277">
    <property type="term" value="C:fungal-type cell wall"/>
    <property type="evidence" value="ECO:0007669"/>
    <property type="project" value="InterPro"/>
</dbReference>
<dbReference type="STRING" id="685588.A0A067T1U4"/>
<feature type="signal peptide" evidence="6">
    <location>
        <begin position="1"/>
        <end position="19"/>
    </location>
</feature>
<dbReference type="AlphaFoldDB" id="A0A067T1U4"/>
<dbReference type="InterPro" id="IPR001338">
    <property type="entry name" value="Class_I_Hydrophobin"/>
</dbReference>
<evidence type="ECO:0000256" key="3">
    <source>
        <dbReference type="ARBA" id="ARBA00022512"/>
    </source>
</evidence>
<evidence type="ECO:0000256" key="6">
    <source>
        <dbReference type="RuleBase" id="RU365009"/>
    </source>
</evidence>
<dbReference type="OrthoDB" id="4225815at2759"/>
<keyword evidence="6" id="KW-0732">Signal</keyword>
<dbReference type="Proteomes" id="UP000027222">
    <property type="component" value="Unassembled WGS sequence"/>
</dbReference>
<evidence type="ECO:0000256" key="5">
    <source>
        <dbReference type="ARBA" id="ARBA00023157"/>
    </source>
</evidence>
<dbReference type="EMBL" id="KL142387">
    <property type="protein sequence ID" value="KDR72953.1"/>
    <property type="molecule type" value="Genomic_DNA"/>
</dbReference>
<gene>
    <name evidence="7" type="ORF">GALMADRAFT_252313</name>
</gene>
<evidence type="ECO:0000313" key="7">
    <source>
        <dbReference type="EMBL" id="KDR72953.1"/>
    </source>
</evidence>
<evidence type="ECO:0000313" key="8">
    <source>
        <dbReference type="Proteomes" id="UP000027222"/>
    </source>
</evidence>
<accession>A0A067T1U4</accession>
<dbReference type="GO" id="GO:0005199">
    <property type="term" value="F:structural constituent of cell wall"/>
    <property type="evidence" value="ECO:0007669"/>
    <property type="project" value="InterPro"/>
</dbReference>
<dbReference type="Pfam" id="PF01185">
    <property type="entry name" value="Hydrophobin"/>
    <property type="match status" value="1"/>
</dbReference>
<sequence>MLSRVAIFFFFAILAVATATTTVTVAGSPTATAIPANQCNTASIQCCNALQGSGSSVVSLLLNLLGIVIDGAEALVGITCTPISVLGLGQGDCSDKPVCCQNNDFNGLIAIGCVPININL</sequence>
<keyword evidence="5 6" id="KW-1015">Disulfide bond</keyword>
<feature type="chain" id="PRO_5013986914" description="Hydrophobin" evidence="6">
    <location>
        <begin position="20"/>
        <end position="120"/>
    </location>
</feature>
<keyword evidence="4 6" id="KW-0964">Secreted</keyword>
<dbReference type="CDD" id="cd23507">
    <property type="entry name" value="hydrophobin_I"/>
    <property type="match status" value="1"/>
</dbReference>
<evidence type="ECO:0000256" key="2">
    <source>
        <dbReference type="ARBA" id="ARBA00010446"/>
    </source>
</evidence>
<dbReference type="HOGENOM" id="CLU_105134_2_0_1"/>
<keyword evidence="3 6" id="KW-0134">Cell wall</keyword>
<evidence type="ECO:0000256" key="1">
    <source>
        <dbReference type="ARBA" id="ARBA00004191"/>
    </source>
</evidence>
<organism evidence="7 8">
    <name type="scientific">Galerina marginata (strain CBS 339.88)</name>
    <dbReference type="NCBI Taxonomy" id="685588"/>
    <lineage>
        <taxon>Eukaryota</taxon>
        <taxon>Fungi</taxon>
        <taxon>Dikarya</taxon>
        <taxon>Basidiomycota</taxon>
        <taxon>Agaricomycotina</taxon>
        <taxon>Agaricomycetes</taxon>
        <taxon>Agaricomycetidae</taxon>
        <taxon>Agaricales</taxon>
        <taxon>Agaricineae</taxon>
        <taxon>Strophariaceae</taxon>
        <taxon>Galerina</taxon>
    </lineage>
</organism>
<protein>
    <recommendedName>
        <fullName evidence="6">Hydrophobin</fullName>
    </recommendedName>
</protein>
<name>A0A067T1U4_GALM3</name>
<comment type="similarity">
    <text evidence="2 6">Belongs to the fungal hydrophobin family.</text>
</comment>
<dbReference type="SMART" id="SM00075">
    <property type="entry name" value="HYDRO"/>
    <property type="match status" value="1"/>
</dbReference>
<reference evidence="8" key="1">
    <citation type="journal article" date="2014" name="Proc. Natl. Acad. Sci. U.S.A.">
        <title>Extensive sampling of basidiomycete genomes demonstrates inadequacy of the white-rot/brown-rot paradigm for wood decay fungi.</title>
        <authorList>
            <person name="Riley R."/>
            <person name="Salamov A.A."/>
            <person name="Brown D.W."/>
            <person name="Nagy L.G."/>
            <person name="Floudas D."/>
            <person name="Held B.W."/>
            <person name="Levasseur A."/>
            <person name="Lombard V."/>
            <person name="Morin E."/>
            <person name="Otillar R."/>
            <person name="Lindquist E.A."/>
            <person name="Sun H."/>
            <person name="LaButti K.M."/>
            <person name="Schmutz J."/>
            <person name="Jabbour D."/>
            <person name="Luo H."/>
            <person name="Baker S.E."/>
            <person name="Pisabarro A.G."/>
            <person name="Walton J.D."/>
            <person name="Blanchette R.A."/>
            <person name="Henrissat B."/>
            <person name="Martin F."/>
            <person name="Cullen D."/>
            <person name="Hibbett D.S."/>
            <person name="Grigoriev I.V."/>
        </authorList>
    </citation>
    <scope>NUCLEOTIDE SEQUENCE [LARGE SCALE GENOMIC DNA]</scope>
    <source>
        <strain evidence="8">CBS 339.88</strain>
    </source>
</reference>
<keyword evidence="8" id="KW-1185">Reference proteome</keyword>
<comment type="subcellular location">
    <subcellularLocation>
        <location evidence="1 6">Secreted</location>
        <location evidence="1 6">Cell wall</location>
    </subcellularLocation>
</comment>